<sequence length="933" mass="104135">MFSTVTFYPVIQIACVHLAPSNLVLLTQSLSNGLVERISSTQLITESHDQRYASDPSSGNWTWFEVCIVGVTQGDRGEDKVEERRWMSHENAFLTASNAWIRLAAPREGRIFGDKHDLLKFLKSALQGKKVQVRACACFRGWKVVASRGFLVFNIGCETPVAGPTIMAPTDELLKGGPGEKVSYQVGDDIEAILQKDPPDIIIYKATTLEEARALKVPTEFDCYRLLVVMDAGDLLHNGFFSWDQTVEGFSVVGAEEKFHLLIRLGHEGAIYKPPHDGPQDSRQVLIFDSKRPQGHFPKPYLHQRGIDLEALKGNLQAAYLAGLAASLAKEFSDSLERLCETQVKEAAAIALRWSRRSAAAKHGNADPRLATWQKMKLDIAGDPVLIPIRLPGRVKTGSSLVFRAMPYFPIKHAAWDIVRSGRDAVLSFVPTASFEDLVTADRNEVHQFRKISHEMEKYLCGSSVEPLSIAVFGQPGSGKSWGVQQVILSITKEAGQKGNMATLKFDLSQFQGISDLQAAFETIRDESIGGKLLVVFFDEFDTTFNRTPLYWVQHLLKPIKEGKWEAKGGAERRLGRGIYIFIGGTAKTLKEFRTASSGITKVVAQNRSPSNDLLTPGSVPRDCESLSQLGGNRRGEPLHFKISPDKKYTDLVEFFYKVRERTVSKEVPVVFIEGFDEDLVNPSDPRQVECLGWLKYFLAPMQDGAFNDQGHSRPLGRVVFVFVGGESGLIQKFLDRQDETDFFQAAKDPDFMSRLRGYVTAPVSTGETVSEISTSCLETVVESYKKGDKGRNTKPLSLGFFRTRSPQLPADVYQRQLAGEGDEQQKRRQEFADFVCGRSVDIQGPNKVNKADEMFVVRRAILLRSLLDRLPKEQKIELEDHVLNAMLGVKSFHHGARSMEAILSMSKLTRDSLAAEMTQLKLHVGWSEFNSF</sequence>
<keyword evidence="2" id="KW-1185">Reference proteome</keyword>
<dbReference type="EMBL" id="MU856955">
    <property type="protein sequence ID" value="KAK4152960.1"/>
    <property type="molecule type" value="Genomic_DNA"/>
</dbReference>
<dbReference type="AlphaFoldDB" id="A0AAN6ZV02"/>
<evidence type="ECO:0000313" key="1">
    <source>
        <dbReference type="EMBL" id="KAK4152960.1"/>
    </source>
</evidence>
<reference evidence="1" key="1">
    <citation type="journal article" date="2023" name="Mol. Phylogenet. Evol.">
        <title>Genome-scale phylogeny and comparative genomics of the fungal order Sordariales.</title>
        <authorList>
            <person name="Hensen N."/>
            <person name="Bonometti L."/>
            <person name="Westerberg I."/>
            <person name="Brannstrom I.O."/>
            <person name="Guillou S."/>
            <person name="Cros-Aarteil S."/>
            <person name="Calhoun S."/>
            <person name="Haridas S."/>
            <person name="Kuo A."/>
            <person name="Mondo S."/>
            <person name="Pangilinan J."/>
            <person name="Riley R."/>
            <person name="LaButti K."/>
            <person name="Andreopoulos B."/>
            <person name="Lipzen A."/>
            <person name="Chen C."/>
            <person name="Yan M."/>
            <person name="Daum C."/>
            <person name="Ng V."/>
            <person name="Clum A."/>
            <person name="Steindorff A."/>
            <person name="Ohm R.A."/>
            <person name="Martin F."/>
            <person name="Silar P."/>
            <person name="Natvig D.O."/>
            <person name="Lalanne C."/>
            <person name="Gautier V."/>
            <person name="Ament-Velasquez S.L."/>
            <person name="Kruys A."/>
            <person name="Hutchinson M.I."/>
            <person name="Powell A.J."/>
            <person name="Barry K."/>
            <person name="Miller A.N."/>
            <person name="Grigoriev I.V."/>
            <person name="Debuchy R."/>
            <person name="Gladieux P."/>
            <person name="Hiltunen Thoren M."/>
            <person name="Johannesson H."/>
        </authorList>
    </citation>
    <scope>NUCLEOTIDE SEQUENCE</scope>
    <source>
        <strain evidence="1">CBS 538.74</strain>
    </source>
</reference>
<dbReference type="Proteomes" id="UP001302745">
    <property type="component" value="Unassembled WGS sequence"/>
</dbReference>
<comment type="caution">
    <text evidence="1">The sequence shown here is derived from an EMBL/GenBank/DDBJ whole genome shotgun (WGS) entry which is preliminary data.</text>
</comment>
<protein>
    <recommendedName>
        <fullName evidence="3">ATPase AAA-type core domain-containing protein</fullName>
    </recommendedName>
</protein>
<name>A0AAN6ZV02_9PEZI</name>
<proteinExistence type="predicted"/>
<gene>
    <name evidence="1" type="ORF">C8A00DRAFT_15769</name>
</gene>
<evidence type="ECO:0008006" key="3">
    <source>
        <dbReference type="Google" id="ProtNLM"/>
    </source>
</evidence>
<dbReference type="SUPFAM" id="SSF52540">
    <property type="entry name" value="P-loop containing nucleoside triphosphate hydrolases"/>
    <property type="match status" value="1"/>
</dbReference>
<evidence type="ECO:0000313" key="2">
    <source>
        <dbReference type="Proteomes" id="UP001302745"/>
    </source>
</evidence>
<dbReference type="InterPro" id="IPR027417">
    <property type="entry name" value="P-loop_NTPase"/>
</dbReference>
<accession>A0AAN6ZV02</accession>
<reference evidence="1" key="2">
    <citation type="submission" date="2023-05" db="EMBL/GenBank/DDBJ databases">
        <authorList>
            <consortium name="Lawrence Berkeley National Laboratory"/>
            <person name="Steindorff A."/>
            <person name="Hensen N."/>
            <person name="Bonometti L."/>
            <person name="Westerberg I."/>
            <person name="Brannstrom I.O."/>
            <person name="Guillou S."/>
            <person name="Cros-Aarteil S."/>
            <person name="Calhoun S."/>
            <person name="Haridas S."/>
            <person name="Kuo A."/>
            <person name="Mondo S."/>
            <person name="Pangilinan J."/>
            <person name="Riley R."/>
            <person name="Labutti K."/>
            <person name="Andreopoulos B."/>
            <person name="Lipzen A."/>
            <person name="Chen C."/>
            <person name="Yanf M."/>
            <person name="Daum C."/>
            <person name="Ng V."/>
            <person name="Clum A."/>
            <person name="Ohm R."/>
            <person name="Martin F."/>
            <person name="Silar P."/>
            <person name="Natvig D."/>
            <person name="Lalanne C."/>
            <person name="Gautier V."/>
            <person name="Ament-Velasquez S.L."/>
            <person name="Kruys A."/>
            <person name="Hutchinson M.I."/>
            <person name="Powell A.J."/>
            <person name="Barry K."/>
            <person name="Miller A.N."/>
            <person name="Grigoriev I.V."/>
            <person name="Debuchy R."/>
            <person name="Gladieux P."/>
            <person name="Thoren M.H."/>
            <person name="Johannesson H."/>
        </authorList>
    </citation>
    <scope>NUCLEOTIDE SEQUENCE</scope>
    <source>
        <strain evidence="1">CBS 538.74</strain>
    </source>
</reference>
<organism evidence="1 2">
    <name type="scientific">Chaetomidium leptoderma</name>
    <dbReference type="NCBI Taxonomy" id="669021"/>
    <lineage>
        <taxon>Eukaryota</taxon>
        <taxon>Fungi</taxon>
        <taxon>Dikarya</taxon>
        <taxon>Ascomycota</taxon>
        <taxon>Pezizomycotina</taxon>
        <taxon>Sordariomycetes</taxon>
        <taxon>Sordariomycetidae</taxon>
        <taxon>Sordariales</taxon>
        <taxon>Chaetomiaceae</taxon>
        <taxon>Chaetomidium</taxon>
    </lineage>
</organism>